<dbReference type="InterPro" id="IPR032820">
    <property type="entry name" value="ATPase_put"/>
</dbReference>
<evidence type="ECO:0000313" key="2">
    <source>
        <dbReference type="EMBL" id="AZS17654.1"/>
    </source>
</evidence>
<dbReference type="RefSeq" id="WP_127003398.1">
    <property type="nucleotide sequence ID" value="NZ_CP034346.1"/>
</dbReference>
<proteinExistence type="predicted"/>
<dbReference type="Pfam" id="PF09527">
    <property type="entry name" value="ATPase_gene1"/>
    <property type="match status" value="1"/>
</dbReference>
<name>A0A3Q9IGR6_9BACL</name>
<dbReference type="Proteomes" id="UP000270678">
    <property type="component" value="Chromosome"/>
</dbReference>
<keyword evidence="1" id="KW-1133">Transmembrane helix</keyword>
<feature type="transmembrane region" description="Helical" evidence="1">
    <location>
        <begin position="47"/>
        <end position="69"/>
    </location>
</feature>
<protein>
    <submittedName>
        <fullName evidence="2">AtpZ/AtpI family protein</fullName>
    </submittedName>
</protein>
<keyword evidence="1" id="KW-0812">Transmembrane</keyword>
<dbReference type="EMBL" id="CP034346">
    <property type="protein sequence ID" value="AZS17654.1"/>
    <property type="molecule type" value="Genomic_DNA"/>
</dbReference>
<feature type="transmembrane region" description="Helical" evidence="1">
    <location>
        <begin position="12"/>
        <end position="35"/>
    </location>
</feature>
<keyword evidence="1" id="KW-0472">Membrane</keyword>
<evidence type="ECO:0000256" key="1">
    <source>
        <dbReference type="SAM" id="Phobius"/>
    </source>
</evidence>
<organism evidence="2 3">
    <name type="scientific">Paenibacillus lutimineralis</name>
    <dbReference type="NCBI Taxonomy" id="2707005"/>
    <lineage>
        <taxon>Bacteria</taxon>
        <taxon>Bacillati</taxon>
        <taxon>Bacillota</taxon>
        <taxon>Bacilli</taxon>
        <taxon>Bacillales</taxon>
        <taxon>Paenibacillaceae</taxon>
        <taxon>Paenibacillus</taxon>
    </lineage>
</organism>
<keyword evidence="3" id="KW-1185">Reference proteome</keyword>
<dbReference type="KEGG" id="plut:EI981_26625"/>
<dbReference type="OrthoDB" id="2624769at2"/>
<gene>
    <name evidence="2" type="ORF">EI981_26625</name>
</gene>
<dbReference type="AlphaFoldDB" id="A0A3Q9IGR6"/>
<accession>A0A3Q9IGR6</accession>
<reference evidence="3" key="1">
    <citation type="submission" date="2018-12" db="EMBL/GenBank/DDBJ databases">
        <title>Complete genome sequence of Paenibacillus sp. MBLB1234.</title>
        <authorList>
            <person name="Nam Y.-D."/>
            <person name="Kang J."/>
            <person name="Chung W.-H."/>
            <person name="Park Y.S."/>
        </authorList>
    </citation>
    <scope>NUCLEOTIDE SEQUENCE [LARGE SCALE GENOMIC DNA]</scope>
    <source>
        <strain evidence="3">MBLB1234</strain>
    </source>
</reference>
<evidence type="ECO:0000313" key="3">
    <source>
        <dbReference type="Proteomes" id="UP000270678"/>
    </source>
</evidence>
<sequence>MENHDKNANPWMIAAYISGAGILLAFYIVAGFFVSRWLAERFDGPNYWIAIGSIVGLILGIANIFILIYKFMGEQDG</sequence>